<feature type="domain" description="LysM" evidence="8">
    <location>
        <begin position="24"/>
        <end position="67"/>
    </location>
</feature>
<sequence>MKKSLIIASFVLGTSLIAGPVSAATHTVKSGDTLSKIANTHNTSVSQLMRDNNLTSTLIFPNQKVKVNGGSAVKGAASPSVSSAGVLGVAKKYIGARYLYGASPNRTDAFDCSSFTQQVYSEMGVSLPRTSSAQAAVGTTVSKSNLQAGDLVFFATGGTGRISHTAVYAGNGQMISAQNGGVQYASINSSYWGPKFVTAKRVR</sequence>
<dbReference type="InterPro" id="IPR038765">
    <property type="entry name" value="Papain-like_cys_pep_sf"/>
</dbReference>
<dbReference type="PANTHER" id="PTHR47053:SF1">
    <property type="entry name" value="MUREIN DD-ENDOPEPTIDASE MEPH-RELATED"/>
    <property type="match status" value="1"/>
</dbReference>
<dbReference type="PROSITE" id="PS51782">
    <property type="entry name" value="LYSM"/>
    <property type="match status" value="1"/>
</dbReference>
<keyword evidence="11" id="KW-1185">Reference proteome</keyword>
<protein>
    <submittedName>
        <fullName evidence="10">Peptidoglycan endopeptidase</fullName>
    </submittedName>
</protein>
<evidence type="ECO:0000259" key="9">
    <source>
        <dbReference type="PROSITE" id="PS51935"/>
    </source>
</evidence>
<dbReference type="Pfam" id="PF00877">
    <property type="entry name" value="NLPC_P60"/>
    <property type="match status" value="1"/>
</dbReference>
<feature type="domain" description="NlpC/P60" evidence="9">
    <location>
        <begin position="80"/>
        <end position="203"/>
    </location>
</feature>
<keyword evidence="5" id="KW-0378">Hydrolase</keyword>
<comment type="caution">
    <text evidence="10">The sequence shown here is derived from an EMBL/GenBank/DDBJ whole genome shotgun (WGS) entry which is preliminary data.</text>
</comment>
<dbReference type="SUPFAM" id="SSF54001">
    <property type="entry name" value="Cysteine proteinases"/>
    <property type="match status" value="1"/>
</dbReference>
<keyword evidence="6" id="KW-0788">Thiol protease</keyword>
<dbReference type="OrthoDB" id="9813368at2"/>
<dbReference type="RefSeq" id="WP_123164088.1">
    <property type="nucleotide sequence ID" value="NZ_RIAX01000002.1"/>
</dbReference>
<dbReference type="InterPro" id="IPR000064">
    <property type="entry name" value="NLP_P60_dom"/>
</dbReference>
<evidence type="ECO:0000256" key="4">
    <source>
        <dbReference type="ARBA" id="ARBA00022737"/>
    </source>
</evidence>
<evidence type="ECO:0000256" key="1">
    <source>
        <dbReference type="ARBA" id="ARBA00007074"/>
    </source>
</evidence>
<evidence type="ECO:0000256" key="5">
    <source>
        <dbReference type="ARBA" id="ARBA00022801"/>
    </source>
</evidence>
<feature type="chain" id="PRO_5018100336" evidence="7">
    <location>
        <begin position="24"/>
        <end position="203"/>
    </location>
</feature>
<dbReference type="PANTHER" id="PTHR47053">
    <property type="entry name" value="MUREIN DD-ENDOPEPTIDASE MEPH-RELATED"/>
    <property type="match status" value="1"/>
</dbReference>
<proteinExistence type="inferred from homology"/>
<dbReference type="Gene3D" id="3.90.1720.10">
    <property type="entry name" value="endopeptidase domain like (from Nostoc punctiforme)"/>
    <property type="match status" value="1"/>
</dbReference>
<dbReference type="GO" id="GO:0006508">
    <property type="term" value="P:proteolysis"/>
    <property type="evidence" value="ECO:0007669"/>
    <property type="project" value="UniProtKB-KW"/>
</dbReference>
<evidence type="ECO:0000259" key="8">
    <source>
        <dbReference type="PROSITE" id="PS51782"/>
    </source>
</evidence>
<dbReference type="InterPro" id="IPR036779">
    <property type="entry name" value="LysM_dom_sf"/>
</dbReference>
<dbReference type="Pfam" id="PF01476">
    <property type="entry name" value="LysM"/>
    <property type="match status" value="1"/>
</dbReference>
<dbReference type="SUPFAM" id="SSF54106">
    <property type="entry name" value="LysM domain"/>
    <property type="match status" value="1"/>
</dbReference>
<accession>A0A3M8P9N9</accession>
<evidence type="ECO:0000256" key="3">
    <source>
        <dbReference type="ARBA" id="ARBA00022729"/>
    </source>
</evidence>
<evidence type="ECO:0000256" key="7">
    <source>
        <dbReference type="SAM" id="SignalP"/>
    </source>
</evidence>
<dbReference type="GO" id="GO:0008234">
    <property type="term" value="F:cysteine-type peptidase activity"/>
    <property type="evidence" value="ECO:0007669"/>
    <property type="project" value="UniProtKB-KW"/>
</dbReference>
<keyword evidence="3 7" id="KW-0732">Signal</keyword>
<evidence type="ECO:0000256" key="6">
    <source>
        <dbReference type="ARBA" id="ARBA00022807"/>
    </source>
</evidence>
<dbReference type="AlphaFoldDB" id="A0A3M8P9N9"/>
<dbReference type="PROSITE" id="PS51935">
    <property type="entry name" value="NLPC_P60"/>
    <property type="match status" value="1"/>
</dbReference>
<dbReference type="Proteomes" id="UP000275473">
    <property type="component" value="Unassembled WGS sequence"/>
</dbReference>
<dbReference type="InterPro" id="IPR051202">
    <property type="entry name" value="Peptidase_C40"/>
</dbReference>
<dbReference type="Gene3D" id="3.10.350.10">
    <property type="entry name" value="LysM domain"/>
    <property type="match status" value="1"/>
</dbReference>
<comment type="similarity">
    <text evidence="1">Belongs to the peptidase C40 family.</text>
</comment>
<evidence type="ECO:0000313" key="10">
    <source>
        <dbReference type="EMBL" id="RNF40387.1"/>
    </source>
</evidence>
<dbReference type="CDD" id="cd00118">
    <property type="entry name" value="LysM"/>
    <property type="match status" value="1"/>
</dbReference>
<dbReference type="SMART" id="SM00257">
    <property type="entry name" value="LysM"/>
    <property type="match status" value="1"/>
</dbReference>
<evidence type="ECO:0000256" key="2">
    <source>
        <dbReference type="ARBA" id="ARBA00022670"/>
    </source>
</evidence>
<keyword evidence="4" id="KW-0677">Repeat</keyword>
<reference evidence="10 11" key="1">
    <citation type="journal article" date="2018" name="Int. J. Syst. Evol. Microbiol.">
        <title>Planococcus salinus sp. nov., a moderately halophilic bacterium isolated from a saline-alkali soil.</title>
        <authorList>
            <person name="Gan L."/>
        </authorList>
    </citation>
    <scope>NUCLEOTIDE SEQUENCE [LARGE SCALE GENOMIC DNA]</scope>
    <source>
        <strain evidence="10 11">LCB217</strain>
    </source>
</reference>
<dbReference type="InterPro" id="IPR018392">
    <property type="entry name" value="LysM"/>
</dbReference>
<keyword evidence="2" id="KW-0645">Protease</keyword>
<name>A0A3M8P9N9_9BACL</name>
<gene>
    <name evidence="10" type="ORF">EEX84_02885</name>
</gene>
<organism evidence="10 11">
    <name type="scientific">Planococcus salinus</name>
    <dbReference type="NCBI Taxonomy" id="1848460"/>
    <lineage>
        <taxon>Bacteria</taxon>
        <taxon>Bacillati</taxon>
        <taxon>Bacillota</taxon>
        <taxon>Bacilli</taxon>
        <taxon>Bacillales</taxon>
        <taxon>Caryophanaceae</taxon>
        <taxon>Planococcus</taxon>
    </lineage>
</organism>
<feature type="signal peptide" evidence="7">
    <location>
        <begin position="1"/>
        <end position="23"/>
    </location>
</feature>
<evidence type="ECO:0000313" key="11">
    <source>
        <dbReference type="Proteomes" id="UP000275473"/>
    </source>
</evidence>
<dbReference type="EMBL" id="RIAX01000002">
    <property type="protein sequence ID" value="RNF40387.1"/>
    <property type="molecule type" value="Genomic_DNA"/>
</dbReference>